<dbReference type="AlphaFoldDB" id="A0AA96ZTM8"/>
<reference evidence="7 8" key="1">
    <citation type="submission" date="2023-07" db="EMBL/GenBank/DDBJ databases">
        <title>Closed genoem sequence of Methanomicrococcus sp. Hf6.</title>
        <authorList>
            <person name="Poehlein A."/>
            <person name="Protasov E."/>
            <person name="Platt K."/>
            <person name="Reeh H."/>
            <person name="Daniel R."/>
            <person name="Brune A."/>
        </authorList>
    </citation>
    <scope>NUCLEOTIDE SEQUENCE [LARGE SCALE GENOMIC DNA]</scope>
    <source>
        <strain evidence="7 8">Hf6</strain>
    </source>
</reference>
<evidence type="ECO:0000256" key="6">
    <source>
        <dbReference type="SAM" id="Phobius"/>
    </source>
</evidence>
<keyword evidence="4 6" id="KW-1133">Transmembrane helix</keyword>
<dbReference type="PANTHER" id="PTHR37693">
    <property type="entry name" value="PHOSPHATIDYLGLYCEROL LYSYLTRANSFERASE"/>
    <property type="match status" value="1"/>
</dbReference>
<feature type="transmembrane region" description="Helical" evidence="6">
    <location>
        <begin position="160"/>
        <end position="180"/>
    </location>
</feature>
<sequence length="363" mass="40628">MVDYKKFFLISLAISLISAVAIIFLTTDAETIESLKQIRLEFIIGALLLQILSYILTARKTKFLLRSLGYQIRTRHAFENVLTGILLASLTPSSVGGEPVRILLLRKNSKVPVGKATAVIFMERFLDALFFLICLIPSLFILRSFLRNEGGNGIWGIDTLLYIGIICLFLILAVLIYAIIRPEFAKKMIRKILIFTEKKAPEKYKPKINKMIFTSENEIDLFRSSFKRFLSVGKLNLIVAVFYTVIYWLVHFSVLWLILLGLNVHPNLQLLFATQVVLAIIMIIPATPGASGISEIAAYTLFSLFVPASVLGVTVIAWRAITYYVNIAAGALASLKVIRKYGINAFGSEMSPEKEAELLDPNN</sequence>
<name>A0AA96ZTM8_9EURY</name>
<feature type="transmembrane region" description="Helical" evidence="6">
    <location>
        <begin position="38"/>
        <end position="57"/>
    </location>
</feature>
<evidence type="ECO:0000256" key="5">
    <source>
        <dbReference type="ARBA" id="ARBA00023136"/>
    </source>
</evidence>
<feature type="transmembrane region" description="Helical" evidence="6">
    <location>
        <begin position="296"/>
        <end position="315"/>
    </location>
</feature>
<feature type="transmembrane region" description="Helical" evidence="6">
    <location>
        <begin position="268"/>
        <end position="284"/>
    </location>
</feature>
<evidence type="ECO:0000313" key="8">
    <source>
        <dbReference type="Proteomes" id="UP001302978"/>
    </source>
</evidence>
<keyword evidence="3 6" id="KW-0812">Transmembrane</keyword>
<dbReference type="Proteomes" id="UP001302978">
    <property type="component" value="Chromosome"/>
</dbReference>
<keyword evidence="5 6" id="KW-0472">Membrane</keyword>
<feature type="transmembrane region" description="Helical" evidence="6">
    <location>
        <begin position="7"/>
        <end position="26"/>
    </location>
</feature>
<keyword evidence="8" id="KW-1185">Reference proteome</keyword>
<evidence type="ECO:0000313" key="7">
    <source>
        <dbReference type="EMBL" id="WNY22822.1"/>
    </source>
</evidence>
<evidence type="ECO:0008006" key="9">
    <source>
        <dbReference type="Google" id="ProtNLM"/>
    </source>
</evidence>
<dbReference type="EMBL" id="CP131059">
    <property type="protein sequence ID" value="WNY22822.1"/>
    <property type="molecule type" value="Genomic_DNA"/>
</dbReference>
<feature type="transmembrane region" description="Helical" evidence="6">
    <location>
        <begin position="237"/>
        <end position="262"/>
    </location>
</feature>
<dbReference type="KEGG" id="mehf:MmiHf6_01070"/>
<evidence type="ECO:0000256" key="4">
    <source>
        <dbReference type="ARBA" id="ARBA00022989"/>
    </source>
</evidence>
<comment type="subcellular location">
    <subcellularLocation>
        <location evidence="1">Cell membrane</location>
        <topology evidence="1">Multi-pass membrane protein</topology>
    </subcellularLocation>
</comment>
<protein>
    <recommendedName>
        <fullName evidence="9">Flippase-like domain-containing protein</fullName>
    </recommendedName>
</protein>
<evidence type="ECO:0000256" key="1">
    <source>
        <dbReference type="ARBA" id="ARBA00004651"/>
    </source>
</evidence>
<accession>A0AA96ZTM8</accession>
<gene>
    <name evidence="7" type="ORF">MmiHf6_01070</name>
</gene>
<feature type="transmembrane region" description="Helical" evidence="6">
    <location>
        <begin position="125"/>
        <end position="145"/>
    </location>
</feature>
<organism evidence="7 8">
    <name type="scientific">Methanimicrococcus hongohii</name>
    <dbReference type="NCBI Taxonomy" id="3028295"/>
    <lineage>
        <taxon>Archaea</taxon>
        <taxon>Methanobacteriati</taxon>
        <taxon>Methanobacteriota</taxon>
        <taxon>Stenosarchaea group</taxon>
        <taxon>Methanomicrobia</taxon>
        <taxon>Methanosarcinales</taxon>
        <taxon>Methanosarcinaceae</taxon>
        <taxon>Methanimicrococcus</taxon>
    </lineage>
</organism>
<dbReference type="RefSeq" id="WP_316557784.1">
    <property type="nucleotide sequence ID" value="NZ_CP131059.1"/>
</dbReference>
<dbReference type="NCBIfam" id="TIGR00374">
    <property type="entry name" value="flippase-like domain"/>
    <property type="match status" value="1"/>
</dbReference>
<dbReference type="GO" id="GO:0005886">
    <property type="term" value="C:plasma membrane"/>
    <property type="evidence" value="ECO:0007669"/>
    <property type="project" value="UniProtKB-SubCell"/>
</dbReference>
<dbReference type="PANTHER" id="PTHR37693:SF1">
    <property type="entry name" value="INTEGRAL MEMBRANE PROTEIN"/>
    <property type="match status" value="1"/>
</dbReference>
<keyword evidence="2" id="KW-1003">Cell membrane</keyword>
<dbReference type="Pfam" id="PF03706">
    <property type="entry name" value="LPG_synthase_TM"/>
    <property type="match status" value="1"/>
</dbReference>
<proteinExistence type="predicted"/>
<dbReference type="GeneID" id="85194533"/>
<dbReference type="InterPro" id="IPR022791">
    <property type="entry name" value="L-PG_synthase/AglD"/>
</dbReference>
<evidence type="ECO:0000256" key="2">
    <source>
        <dbReference type="ARBA" id="ARBA00022475"/>
    </source>
</evidence>
<evidence type="ECO:0000256" key="3">
    <source>
        <dbReference type="ARBA" id="ARBA00022692"/>
    </source>
</evidence>